<sequence length="58" mass="6846">MGGGGFGYFGEGGGWNTRFLRPFNDWMMEMVERFLFSLQRKRVVINLEDKLRWKKAKG</sequence>
<dbReference type="AlphaFoldDB" id="A0A438F374"/>
<accession>A0A438F374</accession>
<reference evidence="1 2" key="1">
    <citation type="journal article" date="2018" name="PLoS Genet.">
        <title>Population sequencing reveals clonal diversity and ancestral inbreeding in the grapevine cultivar Chardonnay.</title>
        <authorList>
            <person name="Roach M.J."/>
            <person name="Johnson D.L."/>
            <person name="Bohlmann J."/>
            <person name="van Vuuren H.J."/>
            <person name="Jones S.J."/>
            <person name="Pretorius I.S."/>
            <person name="Schmidt S.A."/>
            <person name="Borneman A.R."/>
        </authorList>
    </citation>
    <scope>NUCLEOTIDE SEQUENCE [LARGE SCALE GENOMIC DNA]</scope>
    <source>
        <strain evidence="2">cv. Chardonnay</strain>
        <tissue evidence="1">Leaf</tissue>
    </source>
</reference>
<proteinExistence type="predicted"/>
<name>A0A438F374_VITVI</name>
<dbReference type="Proteomes" id="UP000288805">
    <property type="component" value="Unassembled WGS sequence"/>
</dbReference>
<dbReference type="EMBL" id="QGNW01001128">
    <property type="protein sequence ID" value="RVW54470.1"/>
    <property type="molecule type" value="Genomic_DNA"/>
</dbReference>
<protein>
    <submittedName>
        <fullName evidence="1">Uncharacterized protein</fullName>
    </submittedName>
</protein>
<gene>
    <name evidence="1" type="ORF">CK203_068458</name>
</gene>
<evidence type="ECO:0000313" key="1">
    <source>
        <dbReference type="EMBL" id="RVW54470.1"/>
    </source>
</evidence>
<evidence type="ECO:0000313" key="2">
    <source>
        <dbReference type="Proteomes" id="UP000288805"/>
    </source>
</evidence>
<organism evidence="1 2">
    <name type="scientific">Vitis vinifera</name>
    <name type="common">Grape</name>
    <dbReference type="NCBI Taxonomy" id="29760"/>
    <lineage>
        <taxon>Eukaryota</taxon>
        <taxon>Viridiplantae</taxon>
        <taxon>Streptophyta</taxon>
        <taxon>Embryophyta</taxon>
        <taxon>Tracheophyta</taxon>
        <taxon>Spermatophyta</taxon>
        <taxon>Magnoliopsida</taxon>
        <taxon>eudicotyledons</taxon>
        <taxon>Gunneridae</taxon>
        <taxon>Pentapetalae</taxon>
        <taxon>rosids</taxon>
        <taxon>Vitales</taxon>
        <taxon>Vitaceae</taxon>
        <taxon>Viteae</taxon>
        <taxon>Vitis</taxon>
    </lineage>
</organism>
<comment type="caution">
    <text evidence="1">The sequence shown here is derived from an EMBL/GenBank/DDBJ whole genome shotgun (WGS) entry which is preliminary data.</text>
</comment>